<evidence type="ECO:0000313" key="4">
    <source>
        <dbReference type="Proteomes" id="UP000032067"/>
    </source>
</evidence>
<protein>
    <recommendedName>
        <fullName evidence="2">DUF4329 domain-containing protein</fullName>
    </recommendedName>
</protein>
<name>A0A0D0N024_VARPD</name>
<feature type="domain" description="DUF4329" evidence="2">
    <location>
        <begin position="23"/>
        <end position="143"/>
    </location>
</feature>
<feature type="region of interest" description="Disordered" evidence="1">
    <location>
        <begin position="180"/>
        <end position="203"/>
    </location>
</feature>
<gene>
    <name evidence="3" type="ORF">RT97_06595</name>
</gene>
<dbReference type="EMBL" id="JXQQ01000012">
    <property type="protein sequence ID" value="KIQ34690.1"/>
    <property type="molecule type" value="Genomic_DNA"/>
</dbReference>
<comment type="caution">
    <text evidence="3">The sequence shown here is derived from an EMBL/GenBank/DDBJ whole genome shotgun (WGS) entry which is preliminary data.</text>
</comment>
<feature type="compositionally biased region" description="Pro residues" evidence="1">
    <location>
        <begin position="1"/>
        <end position="15"/>
    </location>
</feature>
<feature type="region of interest" description="Disordered" evidence="1">
    <location>
        <begin position="1"/>
        <end position="20"/>
    </location>
</feature>
<dbReference type="Pfam" id="PF14220">
    <property type="entry name" value="DUF4329"/>
    <property type="match status" value="1"/>
</dbReference>
<evidence type="ECO:0000313" key="3">
    <source>
        <dbReference type="EMBL" id="KIQ34690.1"/>
    </source>
</evidence>
<proteinExistence type="predicted"/>
<dbReference type="Proteomes" id="UP000032067">
    <property type="component" value="Unassembled WGS sequence"/>
</dbReference>
<dbReference type="InterPro" id="IPR025479">
    <property type="entry name" value="DUF4329"/>
</dbReference>
<accession>A0A0D0N024</accession>
<evidence type="ECO:0000259" key="2">
    <source>
        <dbReference type="Pfam" id="PF14220"/>
    </source>
</evidence>
<reference evidence="3 4" key="1">
    <citation type="submission" date="2014-12" db="EMBL/GenBank/DDBJ databases">
        <title>16Stimator: statistical estimation of ribosomal gene copy numbers from draft genome assemblies.</title>
        <authorList>
            <person name="Perisin M.A."/>
            <person name="Vetter M."/>
            <person name="Gilbert J.A."/>
            <person name="Bergelson J."/>
        </authorList>
    </citation>
    <scope>NUCLEOTIDE SEQUENCE [LARGE SCALE GENOMIC DNA]</scope>
    <source>
        <strain evidence="3 4">MEDvA23</strain>
    </source>
</reference>
<dbReference type="RefSeq" id="WP_042577988.1">
    <property type="nucleotide sequence ID" value="NZ_JXQQ01000012.1"/>
</dbReference>
<evidence type="ECO:0000256" key="1">
    <source>
        <dbReference type="SAM" id="MobiDB-lite"/>
    </source>
</evidence>
<organism evidence="3 4">
    <name type="scientific">Variovorax paradoxus</name>
    <dbReference type="NCBI Taxonomy" id="34073"/>
    <lineage>
        <taxon>Bacteria</taxon>
        <taxon>Pseudomonadati</taxon>
        <taxon>Pseudomonadota</taxon>
        <taxon>Betaproteobacteria</taxon>
        <taxon>Burkholderiales</taxon>
        <taxon>Comamonadaceae</taxon>
        <taxon>Variovorax</taxon>
    </lineage>
</organism>
<dbReference type="AlphaFoldDB" id="A0A0D0N024"/>
<sequence length="203" mass="22133">MASPTFAPPPFPEPDQPFDTPEEAARAALQALLVQSIGNRNEFGGVICKFNNKFHVAPYFVGERNSVSPGLRLRNKGCMPVGAEAVAVAYFHTHPNVMGAGMTMQPDVFSDEDIGVANGSEVDAYIGSVSGLFLKFERSTQKTYIAGECLRNADTGPVPDWKKIKRKLNLKYEFLSPSAPEKAVVKPKPRVPDRKGPTMAPLR</sequence>